<accession>A0A494XEB0</accession>
<dbReference type="EMBL" id="RBZV01000006">
    <property type="protein sequence ID" value="RKP46816.1"/>
    <property type="molecule type" value="Genomic_DNA"/>
</dbReference>
<comment type="caution">
    <text evidence="1">The sequence shown here is derived from an EMBL/GenBank/DDBJ whole genome shotgun (WGS) entry which is preliminary data.</text>
</comment>
<evidence type="ECO:0000313" key="1">
    <source>
        <dbReference type="EMBL" id="RKP46816.1"/>
    </source>
</evidence>
<evidence type="ECO:0000313" key="2">
    <source>
        <dbReference type="Proteomes" id="UP000280434"/>
    </source>
</evidence>
<evidence type="ECO:0008006" key="3">
    <source>
        <dbReference type="Google" id="ProtNLM"/>
    </source>
</evidence>
<gene>
    <name evidence="1" type="ORF">D7S89_15735</name>
</gene>
<proteinExistence type="predicted"/>
<organism evidence="1 2">
    <name type="scientific">Trinickia fusca</name>
    <dbReference type="NCBI Taxonomy" id="2419777"/>
    <lineage>
        <taxon>Bacteria</taxon>
        <taxon>Pseudomonadati</taxon>
        <taxon>Pseudomonadota</taxon>
        <taxon>Betaproteobacteria</taxon>
        <taxon>Burkholderiales</taxon>
        <taxon>Burkholderiaceae</taxon>
        <taxon>Trinickia</taxon>
    </lineage>
</organism>
<protein>
    <recommendedName>
        <fullName evidence="3">PAAR domain-containing protein</fullName>
    </recommendedName>
</protein>
<dbReference type="Proteomes" id="UP000280434">
    <property type="component" value="Unassembled WGS sequence"/>
</dbReference>
<reference evidence="1 2" key="1">
    <citation type="submission" date="2018-10" db="EMBL/GenBank/DDBJ databases">
        <title>Paraburkholderia sp. 7MK8-2, isolated from soil.</title>
        <authorList>
            <person name="Gao Z.-H."/>
            <person name="Qiu L.-H."/>
        </authorList>
    </citation>
    <scope>NUCLEOTIDE SEQUENCE [LARGE SCALE GENOMIC DNA]</scope>
    <source>
        <strain evidence="1 2">7MK8-2</strain>
    </source>
</reference>
<keyword evidence="2" id="KW-1185">Reference proteome</keyword>
<dbReference type="AlphaFoldDB" id="A0A494XEB0"/>
<name>A0A494XEB0_9BURK</name>
<sequence>MHVLAERERVAALPVLARDAIATLGSRTKRGGTVQTATSAICFDELRTACVGGEVHYPDGSVAHIMSGAGFAAIDSGRPVAITISNGDVIAESLQSRMGIVIRDGLPPIPGFRDLEYVPPQRRQ</sequence>